<feature type="transmembrane region" description="Helical" evidence="7">
    <location>
        <begin position="580"/>
        <end position="596"/>
    </location>
</feature>
<evidence type="ECO:0000313" key="10">
    <source>
        <dbReference type="Proteomes" id="UP000283543"/>
    </source>
</evidence>
<feature type="transmembrane region" description="Helical" evidence="7">
    <location>
        <begin position="423"/>
        <end position="447"/>
    </location>
</feature>
<keyword evidence="5 7" id="KW-0472">Membrane</keyword>
<dbReference type="EMBL" id="QUTB01007041">
    <property type="protein sequence ID" value="RHY47577.1"/>
    <property type="molecule type" value="Genomic_DNA"/>
</dbReference>
<feature type="region of interest" description="Disordered" evidence="6">
    <location>
        <begin position="1082"/>
        <end position="1110"/>
    </location>
</feature>
<comment type="caution">
    <text evidence="9">The sequence shown here is derived from an EMBL/GenBank/DDBJ whole genome shotgun (WGS) entry which is preliminary data.</text>
</comment>
<feature type="transmembrane region" description="Helical" evidence="7">
    <location>
        <begin position="890"/>
        <end position="911"/>
    </location>
</feature>
<gene>
    <name evidence="9" type="ORF">DYB34_004165</name>
</gene>
<dbReference type="GO" id="GO:0022857">
    <property type="term" value="F:transmembrane transporter activity"/>
    <property type="evidence" value="ECO:0007669"/>
    <property type="project" value="InterPro"/>
</dbReference>
<sequence length="1110" mass="119526">MSSGHYRVNGFKTSCRFTISTESDVMLPVVPLVLTKQASSFRERIQHAHSSVDLWAMGITIVIGGQFFSWNAGLACGTVSFGLSVLVMGAAYVCLACSLSEISSMLPFAGGAYGLSRCTLGFFPGFILGSCEVLEYILYVSSVNVMLGKTVAAKWPVVEPYVPLVWLAAYVVAFGILTVGGRLFWRINLVFAVALMLQLVIYVIGSATYVDIAQQGGGAQHYVVGGLYEWCASFPMAMWFYVGIEALNTLCNEVDNPRGTIPRGQLTAIATICASAIAVYFVAISLPPGVSSLSSVLNVLNGGFTQILGISDQDASLLNIPALFATMPGLLLATGNIITALAESKLVPYRLHRRHETFGTPARAMAAAATLSFALCFCAMYQQNADTTMYYVSMFFGCMTYISQCIGYIFLSRRYHKMPRSFRSPFGVAGAMYAMIVFSISALSILACQNHSYSSTVAIAGILTALSMYYHGYAKSRQSISEDERKLLFFAHVANHNNAKKKQHQKANRRKKGLFRIIAFLRRRRSSAIETSMTKKACKSTSVAPTQMDVATSPSMQVAPSKTLTEPATKGRVRLASSSVDLWAIGITIVIGGQFFSWNAGLVVGTVGFGLAAGVVGVAYLCLACSMAEMSSMLPFAGGVYGLSRCTLGFYAGFILGCCEILEYVLYVASVNVMLGKTVVGQWPELEPFQPIVWMISHALAIAMLIVGGQVFWRANLVLALILVVQVVVFIGGSAPSVNFSAYAGGPEHYFQGSASDWVATLPAAMWLYAGIESINTLSNDVDNPRGAIPKGQMSAMTTVFLSSVGIYIIAIGLPPGIDALPSTRAIFNGGYRTLFNLSDTHTTLLSIPASFSSTPGFLFASGNILSAMAESKLFPRALCRRHVTFGTPIYALLVTSAMSFGLCFGEMYALDAARVFYHSSMFFGTAAYTAQCVGYVFLKKRYKNIPRTFRSPLGVAGAGVAICVFTLCALSILVFQDAQTGTSKTAMMVVLAVLSMYYHLFAKSRQTISDDEQKLLFFAHVAKHNNSKKRNRMTPRKRLLQTAVKVLMLGGRSPPTAAATSATTTTRRASIATAVTAFRNLPNRPAIPDAPPGTKPPPTGSNANPTLRC</sequence>
<feature type="transmembrane region" description="Helical" evidence="7">
    <location>
        <begin position="79"/>
        <end position="99"/>
    </location>
</feature>
<reference evidence="9 10" key="1">
    <citation type="submission" date="2018-08" db="EMBL/GenBank/DDBJ databases">
        <title>Aphanomyces genome sequencing and annotation.</title>
        <authorList>
            <person name="Minardi D."/>
            <person name="Oidtmann B."/>
            <person name="Van Der Giezen M."/>
            <person name="Studholme D.J."/>
        </authorList>
    </citation>
    <scope>NUCLEOTIDE SEQUENCE [LARGE SCALE GENOMIC DNA]</scope>
    <source>
        <strain evidence="9 10">Si</strain>
    </source>
</reference>
<name>A0A418BN64_APHAT</name>
<dbReference type="InterPro" id="IPR004841">
    <property type="entry name" value="AA-permease/SLC12A_dom"/>
</dbReference>
<keyword evidence="4 7" id="KW-1133">Transmembrane helix</keyword>
<dbReference type="GO" id="GO:0005886">
    <property type="term" value="C:plasma membrane"/>
    <property type="evidence" value="ECO:0007669"/>
    <property type="project" value="UniProtKB-SubCell"/>
</dbReference>
<feature type="transmembrane region" description="Helical" evidence="7">
    <location>
        <begin position="265"/>
        <end position="286"/>
    </location>
</feature>
<dbReference type="Gene3D" id="1.20.1740.10">
    <property type="entry name" value="Amino acid/polyamine transporter I"/>
    <property type="match status" value="2"/>
</dbReference>
<feature type="transmembrane region" description="Helical" evidence="7">
    <location>
        <begin position="793"/>
        <end position="814"/>
    </location>
</feature>
<proteinExistence type="predicted"/>
<feature type="transmembrane region" description="Helical" evidence="7">
    <location>
        <begin position="951"/>
        <end position="976"/>
    </location>
</feature>
<feature type="transmembrane region" description="Helical" evidence="7">
    <location>
        <begin position="648"/>
        <end position="669"/>
    </location>
</feature>
<feature type="compositionally biased region" description="Pro residues" evidence="6">
    <location>
        <begin position="1089"/>
        <end position="1100"/>
    </location>
</feature>
<keyword evidence="3 7" id="KW-0812">Transmembrane</keyword>
<dbReference type="Pfam" id="PF13520">
    <property type="entry name" value="AA_permease_2"/>
    <property type="match status" value="1"/>
</dbReference>
<feature type="transmembrane region" description="Helical" evidence="7">
    <location>
        <begin position="715"/>
        <end position="735"/>
    </location>
</feature>
<feature type="transmembrane region" description="Helical" evidence="7">
    <location>
        <begin position="362"/>
        <end position="382"/>
    </location>
</feature>
<accession>A0A418BN64</accession>
<feature type="transmembrane region" description="Helical" evidence="7">
    <location>
        <begin position="845"/>
        <end position="869"/>
    </location>
</feature>
<evidence type="ECO:0000256" key="2">
    <source>
        <dbReference type="ARBA" id="ARBA00022475"/>
    </source>
</evidence>
<feature type="transmembrane region" description="Helical" evidence="7">
    <location>
        <begin position="982"/>
        <end position="1001"/>
    </location>
</feature>
<evidence type="ECO:0000256" key="6">
    <source>
        <dbReference type="SAM" id="MobiDB-lite"/>
    </source>
</evidence>
<evidence type="ECO:0000256" key="4">
    <source>
        <dbReference type="ARBA" id="ARBA00022989"/>
    </source>
</evidence>
<feature type="transmembrane region" description="Helical" evidence="7">
    <location>
        <begin position="388"/>
        <end position="411"/>
    </location>
</feature>
<evidence type="ECO:0000259" key="8">
    <source>
        <dbReference type="Pfam" id="PF00324"/>
    </source>
</evidence>
<feature type="transmembrane region" description="Helical" evidence="7">
    <location>
        <begin position="161"/>
        <end position="180"/>
    </location>
</feature>
<evidence type="ECO:0000313" key="9">
    <source>
        <dbReference type="EMBL" id="RHY47577.1"/>
    </source>
</evidence>
<dbReference type="PANTHER" id="PTHR42770">
    <property type="entry name" value="AMINO ACID TRANSPORTER-RELATED"/>
    <property type="match status" value="1"/>
</dbReference>
<feature type="transmembrane region" description="Helical" evidence="7">
    <location>
        <begin position="917"/>
        <end position="939"/>
    </location>
</feature>
<dbReference type="InterPro" id="IPR002293">
    <property type="entry name" value="AA/rel_permease1"/>
</dbReference>
<evidence type="ECO:0000256" key="3">
    <source>
        <dbReference type="ARBA" id="ARBA00022692"/>
    </source>
</evidence>
<feature type="transmembrane region" description="Helical" evidence="7">
    <location>
        <begin position="120"/>
        <end position="141"/>
    </location>
</feature>
<keyword evidence="2" id="KW-1003">Cell membrane</keyword>
<evidence type="ECO:0000256" key="1">
    <source>
        <dbReference type="ARBA" id="ARBA00004651"/>
    </source>
</evidence>
<feature type="transmembrane region" description="Helical" evidence="7">
    <location>
        <begin position="320"/>
        <end position="342"/>
    </location>
</feature>
<organism evidence="9 10">
    <name type="scientific">Aphanomyces astaci</name>
    <name type="common">Crayfish plague agent</name>
    <dbReference type="NCBI Taxonomy" id="112090"/>
    <lineage>
        <taxon>Eukaryota</taxon>
        <taxon>Sar</taxon>
        <taxon>Stramenopiles</taxon>
        <taxon>Oomycota</taxon>
        <taxon>Saprolegniomycetes</taxon>
        <taxon>Saprolegniales</taxon>
        <taxon>Verrucalvaceae</taxon>
        <taxon>Aphanomyces</taxon>
    </lineage>
</organism>
<dbReference type="AlphaFoldDB" id="A0A418BN64"/>
<feature type="transmembrane region" description="Helical" evidence="7">
    <location>
        <begin position="453"/>
        <end position="470"/>
    </location>
</feature>
<feature type="transmembrane region" description="Helical" evidence="7">
    <location>
        <begin position="222"/>
        <end position="244"/>
    </location>
</feature>
<evidence type="ECO:0000256" key="7">
    <source>
        <dbReference type="SAM" id="Phobius"/>
    </source>
</evidence>
<comment type="subcellular location">
    <subcellularLocation>
        <location evidence="1">Cell membrane</location>
        <topology evidence="1">Multi-pass membrane protein</topology>
    </subcellularLocation>
</comment>
<protein>
    <recommendedName>
        <fullName evidence="8">Amino acid permease/ SLC12A domain-containing protein</fullName>
    </recommendedName>
</protein>
<dbReference type="VEuPathDB" id="FungiDB:H257_05432"/>
<dbReference type="Pfam" id="PF00324">
    <property type="entry name" value="AA_permease"/>
    <property type="match status" value="1"/>
</dbReference>
<feature type="transmembrane region" description="Helical" evidence="7">
    <location>
        <begin position="755"/>
        <end position="772"/>
    </location>
</feature>
<dbReference type="Proteomes" id="UP000283543">
    <property type="component" value="Unassembled WGS sequence"/>
</dbReference>
<feature type="transmembrane region" description="Helical" evidence="7">
    <location>
        <begin position="52"/>
        <end position="73"/>
    </location>
</feature>
<dbReference type="InterPro" id="IPR050367">
    <property type="entry name" value="APC_superfamily"/>
</dbReference>
<dbReference type="PANTHER" id="PTHR42770:SF7">
    <property type="entry name" value="MEMBRANE PROTEIN"/>
    <property type="match status" value="1"/>
</dbReference>
<feature type="domain" description="Amino acid permease/ SLC12A" evidence="8">
    <location>
        <begin position="61"/>
        <end position="449"/>
    </location>
</feature>
<feature type="transmembrane region" description="Helical" evidence="7">
    <location>
        <begin position="689"/>
        <end position="708"/>
    </location>
</feature>
<feature type="transmembrane region" description="Helical" evidence="7">
    <location>
        <begin position="187"/>
        <end position="210"/>
    </location>
</feature>
<feature type="transmembrane region" description="Helical" evidence="7">
    <location>
        <begin position="602"/>
        <end position="627"/>
    </location>
</feature>
<evidence type="ECO:0000256" key="5">
    <source>
        <dbReference type="ARBA" id="ARBA00023136"/>
    </source>
</evidence>